<protein>
    <recommendedName>
        <fullName evidence="4 10">4-alpha-glucanotransferase</fullName>
        <ecNumber evidence="3 10">2.4.1.25</ecNumber>
    </recommendedName>
    <alternativeName>
        <fullName evidence="8 10">Amylomaltase</fullName>
    </alternativeName>
    <alternativeName>
        <fullName evidence="9 10">Disproportionating enzyme</fullName>
    </alternativeName>
</protein>
<keyword evidence="6 10" id="KW-0808">Transferase</keyword>
<dbReference type="Proteomes" id="UP001529421">
    <property type="component" value="Unassembled WGS sequence"/>
</dbReference>
<dbReference type="InterPro" id="IPR003385">
    <property type="entry name" value="Glyco_hydro_77"/>
</dbReference>
<dbReference type="Gene3D" id="3.20.20.80">
    <property type="entry name" value="Glycosidases"/>
    <property type="match status" value="1"/>
</dbReference>
<keyword evidence="5 10" id="KW-0328">Glycosyltransferase</keyword>
<accession>A0ABT7V962</accession>
<keyword evidence="12" id="KW-1185">Reference proteome</keyword>
<evidence type="ECO:0000256" key="10">
    <source>
        <dbReference type="RuleBase" id="RU361207"/>
    </source>
</evidence>
<evidence type="ECO:0000256" key="9">
    <source>
        <dbReference type="ARBA" id="ARBA00031501"/>
    </source>
</evidence>
<sequence>MRTSGILMPVTSLPSPWGVGTLGAEARRFVDFLAAAGVSVWQVLPVVPTSFGDSPYQSFSTFAGNPYLIDLDDLAQEGLLDHDDYAHRFWGDDPERVDYGALYRERFAVLHRAAERLLASSRGDFEAFCERESAWLDDYALFMALKDAHGGAPWSMWEDGLRRRRADVLADARTAYARDIRFWKAVQYLFFCQWERLHGYARSAGVRIMGDLPFYVSGDSADVWSRPEQFELDADLRPHEIAGVPPDAFSEIGQVWGNPLFDWERMRDEGYRWWVDRVRAQFKLYDIVRIDHFRGFDSYFAIPAGSDTAAGGRWRPGPGIDFFRALKDELGPCEIVAEDLGYLTPSVRQLLADTGFPGMKILEFAFDTRDGGGAAYLPFSYPANCVAYVGTHDNDTALGWLQSALPADVAHAREYLRLDPAEGEGWGFMRAIWASPADLAVVQMQDLLGLGSEARINTPSTIGGNWRWRARPGFASADLASRIHRRLELYYRLSGQLG</sequence>
<name>A0ABT7V962_9ACTN</name>
<comment type="similarity">
    <text evidence="2 10">Belongs to the disproportionating enzyme family.</text>
</comment>
<dbReference type="GO" id="GO:0004134">
    <property type="term" value="F:4-alpha-glucanotransferase activity"/>
    <property type="evidence" value="ECO:0007669"/>
    <property type="project" value="UniProtKB-EC"/>
</dbReference>
<dbReference type="SUPFAM" id="SSF51445">
    <property type="entry name" value="(Trans)glycosidases"/>
    <property type="match status" value="1"/>
</dbReference>
<dbReference type="EMBL" id="JAUDDZ010000002">
    <property type="protein sequence ID" value="MDM8274397.1"/>
    <property type="molecule type" value="Genomic_DNA"/>
</dbReference>
<reference evidence="11 12" key="2">
    <citation type="submission" date="2023-06" db="EMBL/GenBank/DDBJ databases">
        <authorList>
            <person name="Zeman M."/>
            <person name="Kubasova T."/>
            <person name="Jahodarova E."/>
            <person name="Nykrynova M."/>
            <person name="Rychlik I."/>
        </authorList>
    </citation>
    <scope>NUCLEOTIDE SEQUENCE [LARGE SCALE GENOMIC DNA]</scope>
    <source>
        <strain evidence="11 12">154_Feed</strain>
    </source>
</reference>
<comment type="caution">
    <text evidence="11">The sequence shown here is derived from an EMBL/GenBank/DDBJ whole genome shotgun (WGS) entry which is preliminary data.</text>
</comment>
<dbReference type="NCBIfam" id="TIGR00217">
    <property type="entry name" value="malQ"/>
    <property type="match status" value="1"/>
</dbReference>
<dbReference type="RefSeq" id="WP_289544362.1">
    <property type="nucleotide sequence ID" value="NZ_JAUDDZ010000002.1"/>
</dbReference>
<evidence type="ECO:0000256" key="1">
    <source>
        <dbReference type="ARBA" id="ARBA00000439"/>
    </source>
</evidence>
<dbReference type="InterPro" id="IPR017853">
    <property type="entry name" value="GH"/>
</dbReference>
<dbReference type="EC" id="2.4.1.25" evidence="3 10"/>
<keyword evidence="7 10" id="KW-0119">Carbohydrate metabolism</keyword>
<organism evidence="11 12">
    <name type="scientific">Enorma phocaeensis</name>
    <dbReference type="NCBI Taxonomy" id="1871019"/>
    <lineage>
        <taxon>Bacteria</taxon>
        <taxon>Bacillati</taxon>
        <taxon>Actinomycetota</taxon>
        <taxon>Coriobacteriia</taxon>
        <taxon>Coriobacteriales</taxon>
        <taxon>Coriobacteriaceae</taxon>
        <taxon>Enorma</taxon>
    </lineage>
</organism>
<dbReference type="PANTHER" id="PTHR32438">
    <property type="entry name" value="4-ALPHA-GLUCANOTRANSFERASE DPE1, CHLOROPLASTIC/AMYLOPLASTIC"/>
    <property type="match status" value="1"/>
</dbReference>
<evidence type="ECO:0000313" key="12">
    <source>
        <dbReference type="Proteomes" id="UP001529421"/>
    </source>
</evidence>
<evidence type="ECO:0000256" key="2">
    <source>
        <dbReference type="ARBA" id="ARBA00005684"/>
    </source>
</evidence>
<dbReference type="Pfam" id="PF02446">
    <property type="entry name" value="Glyco_hydro_77"/>
    <property type="match status" value="1"/>
</dbReference>
<evidence type="ECO:0000256" key="7">
    <source>
        <dbReference type="ARBA" id="ARBA00023277"/>
    </source>
</evidence>
<evidence type="ECO:0000256" key="4">
    <source>
        <dbReference type="ARBA" id="ARBA00020295"/>
    </source>
</evidence>
<evidence type="ECO:0000313" key="11">
    <source>
        <dbReference type="EMBL" id="MDM8274397.1"/>
    </source>
</evidence>
<comment type="catalytic activity">
    <reaction evidence="1 10">
        <text>Transfers a segment of a (1-&gt;4)-alpha-D-glucan to a new position in an acceptor, which may be glucose or a (1-&gt;4)-alpha-D-glucan.</text>
        <dbReference type="EC" id="2.4.1.25"/>
    </reaction>
</comment>
<reference evidence="12" key="1">
    <citation type="submission" date="2023-06" db="EMBL/GenBank/DDBJ databases">
        <title>Identification and characterization of horizontal gene transfer across gut microbiota members of farm animals based on homology search.</title>
        <authorList>
            <person name="Zeman M."/>
            <person name="Kubasova T."/>
            <person name="Jahodarova E."/>
            <person name="Nykrynova M."/>
            <person name="Rychlik I."/>
        </authorList>
    </citation>
    <scope>NUCLEOTIDE SEQUENCE [LARGE SCALE GENOMIC DNA]</scope>
    <source>
        <strain evidence="12">154_Feed</strain>
    </source>
</reference>
<gene>
    <name evidence="11" type="primary">malQ</name>
    <name evidence="11" type="ORF">QUW28_02615</name>
</gene>
<evidence type="ECO:0000256" key="5">
    <source>
        <dbReference type="ARBA" id="ARBA00022676"/>
    </source>
</evidence>
<evidence type="ECO:0000256" key="3">
    <source>
        <dbReference type="ARBA" id="ARBA00012560"/>
    </source>
</evidence>
<dbReference type="NCBIfam" id="NF011080">
    <property type="entry name" value="PRK14508.1-3"/>
    <property type="match status" value="1"/>
</dbReference>
<evidence type="ECO:0000256" key="8">
    <source>
        <dbReference type="ARBA" id="ARBA00031423"/>
    </source>
</evidence>
<evidence type="ECO:0000256" key="6">
    <source>
        <dbReference type="ARBA" id="ARBA00022679"/>
    </source>
</evidence>
<dbReference type="PANTHER" id="PTHR32438:SF5">
    <property type="entry name" value="4-ALPHA-GLUCANOTRANSFERASE DPE1, CHLOROPLASTIC_AMYLOPLASTIC"/>
    <property type="match status" value="1"/>
</dbReference>
<proteinExistence type="inferred from homology"/>